<reference evidence="1" key="1">
    <citation type="submission" date="2020-05" db="EMBL/GenBank/DDBJ databases">
        <title>Phylogenomic resolution of chytrid fungi.</title>
        <authorList>
            <person name="Stajich J.E."/>
            <person name="Amses K."/>
            <person name="Simmons R."/>
            <person name="Seto K."/>
            <person name="Myers J."/>
            <person name="Bonds A."/>
            <person name="Quandt C.A."/>
            <person name="Barry K."/>
            <person name="Liu P."/>
            <person name="Grigoriev I."/>
            <person name="Longcore J.E."/>
            <person name="James T.Y."/>
        </authorList>
    </citation>
    <scope>NUCLEOTIDE SEQUENCE</scope>
    <source>
        <strain evidence="1">JEL0513</strain>
    </source>
</reference>
<protein>
    <submittedName>
        <fullName evidence="1">Uncharacterized protein</fullName>
    </submittedName>
</protein>
<keyword evidence="2" id="KW-1185">Reference proteome</keyword>
<dbReference type="Proteomes" id="UP001211907">
    <property type="component" value="Unassembled WGS sequence"/>
</dbReference>
<dbReference type="AlphaFoldDB" id="A0AAD5SPH9"/>
<accession>A0AAD5SPH9</accession>
<comment type="caution">
    <text evidence="1">The sequence shown here is derived from an EMBL/GenBank/DDBJ whole genome shotgun (WGS) entry which is preliminary data.</text>
</comment>
<evidence type="ECO:0000313" key="2">
    <source>
        <dbReference type="Proteomes" id="UP001211907"/>
    </source>
</evidence>
<organism evidence="1 2">
    <name type="scientific">Physocladia obscura</name>
    <dbReference type="NCBI Taxonomy" id="109957"/>
    <lineage>
        <taxon>Eukaryota</taxon>
        <taxon>Fungi</taxon>
        <taxon>Fungi incertae sedis</taxon>
        <taxon>Chytridiomycota</taxon>
        <taxon>Chytridiomycota incertae sedis</taxon>
        <taxon>Chytridiomycetes</taxon>
        <taxon>Chytridiales</taxon>
        <taxon>Chytriomycetaceae</taxon>
        <taxon>Physocladia</taxon>
    </lineage>
</organism>
<dbReference type="EMBL" id="JADGJH010003381">
    <property type="protein sequence ID" value="KAJ3091371.1"/>
    <property type="molecule type" value="Genomic_DNA"/>
</dbReference>
<gene>
    <name evidence="1" type="ORF">HK100_007193</name>
</gene>
<name>A0AAD5SPH9_9FUNG</name>
<sequence>MADTKTTGTGHTRQKTLEKVQQLRNSVNPSFLFPATNNNNTIPSLHVPETGNTGTISERSMSTLQALQQSNISTPGITIPGLREKQELAMDLHDMLVKTKSAYDIANIAVPLNASLNNSDQKPLSVPSLTVPGIPPPPLPPATVGSKKLSLDAIERTRSQLLKSNKDIAMQEHVRHLCDARNAKLTVATIMLLTNRGRTVLEEKRFEKDLKEKERIGRRIADLEVQESRIVLETHKITGERQEREKEIEILKGRRIMVC</sequence>
<evidence type="ECO:0000313" key="1">
    <source>
        <dbReference type="EMBL" id="KAJ3091371.1"/>
    </source>
</evidence>
<proteinExistence type="predicted"/>